<dbReference type="PATRIC" id="fig|626887.3.peg.4419"/>
<dbReference type="GO" id="GO:0000724">
    <property type="term" value="P:double-strand break repair via homologous recombination"/>
    <property type="evidence" value="ECO:0007669"/>
    <property type="project" value="UniProtKB-UniRule"/>
</dbReference>
<evidence type="ECO:0000256" key="9">
    <source>
        <dbReference type="ARBA" id="ARBA00023204"/>
    </source>
</evidence>
<comment type="subunit">
    <text evidence="10">Heterotrimer of RecB, RecC and RecD. All subunits contribute to DNA-binding.</text>
</comment>
<keyword evidence="6 10" id="KW-0269">Exonuclease</keyword>
<gene>
    <name evidence="10 12" type="primary">recC</name>
    <name evidence="12" type="ORF">J057_22085</name>
</gene>
<name>N6W205_9GAMM</name>
<dbReference type="Gene3D" id="1.10.10.160">
    <property type="match status" value="1"/>
</dbReference>
<keyword evidence="3 10" id="KW-0227">DNA damage</keyword>
<sequence length="1162" mass="132884">MEVPTGFQVVHANKLEDLRAVTVEIIRKFPLAPLENEVFLVHSNGIAQWLKLALARDEDDPELAGNGIAAAMQFSLPSRFLWQVYRTVLGEDQVPQQSPFDKERMTWRLVRLIPEIAHEPIFEPLARFLTGSQQERRRYQLAERVADLFDQYQVYRADWLDAWSDGEDVVVIRADERRPVPDEQRWQPELWRRLIADIEDGGASTSRAEVHTRFLETMRSAGPVNRPQKLPRRVIVFGLSSLPQQTLDVLSSLGQCCQVILCVHNPCQYHWADIIEDRDLLRAERRRRDRKPGTPMTLDDHNLHLHAHPLLAAWGKQGRDYIRLLDGYDAPEQYAHWLDRVDLFRPSERETLLSAIQNDILDLNPVHESARPKTDEDVLDRSLVFHCTHGPLREVEVLHDQLLAAFSEDETLKPQDVIVMVPDINAYTPHIEAVFGQIDPSDDRYIPYTISDQGQRHQAPVLVALEALLSLPESRLAVSDVLDLLDVAPLRQRFGLTEDDLPQLHDWIRGANIRWGLDAEHRASLDLPEGLFRNSWLFGLRRMLLGYATGEGEAWQAIEPYAEVGGLESRLAGQLNSFVETLQAYWEKLSEPRQPVVWAEMLNQLLRDFFLEPEGEDVLLFSQLESAVEQWLDACEEAELEDELPLHVVRDVLLEQLDQGGLSQRFLAGKVNFATLLPMRAIPFRRVCLLGMNDGDYPRTQPPMDFDLMARDYRPGDRSRREDDRFLFLEAFLSARDQFYISWVGRSIHDNSERPASVLVAQLRDHIDVIRQAAEGEAQLSTELTTEHPLQPFSTAYFPEAGDGRLFTYAREWRSALDARDSTQTAAIPRLETLPPEVFEQPIALAQLSQFLRNPVDIFFQARLGVYFDLDADESEDEEPIVLDGLERWKLTDTLVQEVLLQETDGDHLMEHLELAARRALGRGELALSEGLAELQIRQAMAPLPELYMRYQGLLTQYPEVESLRPLKLELSVGDETLVLEDWVRDLRHGDDGQAAQIQLSSSNLTSPDRRYRWHQLLRPWIHHLAANAVAAPVTTHILSQAGDVALQPITQEAAIDQLQTLMAHWLESLKQPLPVAPKTAFAWLSAEPKGPEHMEKAARGAYETQFMTRGEADQNAYLQRIYPDFDSLWQDGAFAQWVDRLYRPLRDNVHGESRKDKGGAS</sequence>
<dbReference type="GO" id="GO:0009338">
    <property type="term" value="C:exodeoxyribonuclease V complex"/>
    <property type="evidence" value="ECO:0007669"/>
    <property type="project" value="InterPro"/>
</dbReference>
<evidence type="ECO:0000256" key="7">
    <source>
        <dbReference type="ARBA" id="ARBA00022840"/>
    </source>
</evidence>
<dbReference type="InterPro" id="IPR006697">
    <property type="entry name" value="RecC"/>
</dbReference>
<dbReference type="InterPro" id="IPR041500">
    <property type="entry name" value="RecC_C"/>
</dbReference>
<dbReference type="GO" id="GO:0003677">
    <property type="term" value="F:DNA binding"/>
    <property type="evidence" value="ECO:0007669"/>
    <property type="project" value="UniProtKB-UniRule"/>
</dbReference>
<dbReference type="InterPro" id="IPR013986">
    <property type="entry name" value="DExx_box_DNA_helicase_dom_sf"/>
</dbReference>
<evidence type="ECO:0000256" key="5">
    <source>
        <dbReference type="ARBA" id="ARBA00022806"/>
    </source>
</evidence>
<dbReference type="InterPro" id="IPR011335">
    <property type="entry name" value="Restrct_endonuc-II-like"/>
</dbReference>
<keyword evidence="4 10" id="KW-0378">Hydrolase</keyword>
<dbReference type="eggNOG" id="COG1330">
    <property type="taxonomic scope" value="Bacteria"/>
</dbReference>
<keyword evidence="8 10" id="KW-0238">DNA-binding</keyword>
<feature type="domain" description="RecC C-terminal" evidence="11">
    <location>
        <begin position="841"/>
        <end position="1087"/>
    </location>
</feature>
<evidence type="ECO:0000313" key="12">
    <source>
        <dbReference type="EMBL" id="ENO14129.1"/>
    </source>
</evidence>
<protein>
    <recommendedName>
        <fullName evidence="10">RecBCD enzyme subunit RecC</fullName>
    </recommendedName>
    <alternativeName>
        <fullName evidence="10">Exonuclease V subunit RecC</fullName>
        <shortName evidence="10">ExoV subunit RecC</shortName>
    </alternativeName>
    <alternativeName>
        <fullName evidence="10">Helicase/nuclease RecBCD subunit RecC</fullName>
    </alternativeName>
</protein>
<keyword evidence="2 10" id="KW-0547">Nucleotide-binding</keyword>
<evidence type="ECO:0000256" key="2">
    <source>
        <dbReference type="ARBA" id="ARBA00022741"/>
    </source>
</evidence>
<dbReference type="GO" id="GO:0008854">
    <property type="term" value="F:exodeoxyribonuclease V activity"/>
    <property type="evidence" value="ECO:0007669"/>
    <property type="project" value="InterPro"/>
</dbReference>
<dbReference type="GO" id="GO:0005524">
    <property type="term" value="F:ATP binding"/>
    <property type="evidence" value="ECO:0007669"/>
    <property type="project" value="UniProtKB-UniRule"/>
</dbReference>
<comment type="function">
    <text evidence="10">A helicase/nuclease that prepares dsDNA breaks (DSB) for recombinational DNA repair. Binds to DSBs and unwinds DNA via a highly rapid and processive ATP-dependent bidirectional helicase activity. Unwinds dsDNA until it encounters a Chi (crossover hotspot instigator) sequence from the 3' direction. Cuts ssDNA a few nucleotides 3' to the Chi site. The properties and activities of the enzyme are changed at Chi. The Chi-altered holoenzyme produces a long 3'-ssDNA overhang and facilitates RecA-binding to the ssDNA for homologous DNA recombination and repair. Holoenzyme degrades any linearized DNA that is unable to undergo homologous recombination. In the holoenzyme this subunit recognizes the wild-type Chi sequence, and when added to isolated RecB increases its ATP-dependent helicase processivity.</text>
</comment>
<evidence type="ECO:0000256" key="8">
    <source>
        <dbReference type="ARBA" id="ARBA00023125"/>
    </source>
</evidence>
<dbReference type="Proteomes" id="UP000013165">
    <property type="component" value="Unassembled WGS sequence"/>
</dbReference>
<keyword evidence="7 10" id="KW-0067">ATP-binding</keyword>
<comment type="similarity">
    <text evidence="10">Belongs to the RecC family.</text>
</comment>
<keyword evidence="1 10" id="KW-0540">Nuclease</keyword>
<dbReference type="InterPro" id="IPR027417">
    <property type="entry name" value="P-loop_NTPase"/>
</dbReference>
<dbReference type="Pfam" id="PF17946">
    <property type="entry name" value="RecC_C"/>
    <property type="match status" value="1"/>
</dbReference>
<dbReference type="NCBIfam" id="TIGR01450">
    <property type="entry name" value="recC"/>
    <property type="match status" value="1"/>
</dbReference>
<dbReference type="Pfam" id="PF04257">
    <property type="entry name" value="Exonuc_V_gamma"/>
    <property type="match status" value="1"/>
</dbReference>
<organism evidence="12 13">
    <name type="scientific">Marinobacter nanhaiticus D15-8W</name>
    <dbReference type="NCBI Taxonomy" id="626887"/>
    <lineage>
        <taxon>Bacteria</taxon>
        <taxon>Pseudomonadati</taxon>
        <taxon>Pseudomonadota</taxon>
        <taxon>Gammaproteobacteria</taxon>
        <taxon>Pseudomonadales</taxon>
        <taxon>Marinobacteraceae</taxon>
        <taxon>Marinobacter</taxon>
    </lineage>
</organism>
<comment type="miscellaneous">
    <text evidence="10">In the RecBCD complex, RecB has a slow 3'-5' helicase, an exonuclease activity and loads RecA onto ssDNA, RecD has a fast 5'-3' helicase activity, while RecC stimulates the ATPase and processivity of the RecB helicase and contributes to recognition of the Chi site.</text>
</comment>
<dbReference type="AlphaFoldDB" id="N6W205"/>
<proteinExistence type="inferred from homology"/>
<dbReference type="Gene3D" id="3.40.50.300">
    <property type="entry name" value="P-loop containing nucleotide triphosphate hydrolases"/>
    <property type="match status" value="2"/>
</dbReference>
<dbReference type="OrthoDB" id="9762834at2"/>
<dbReference type="PANTHER" id="PTHR30591:SF1">
    <property type="entry name" value="RECBCD ENZYME SUBUNIT RECC"/>
    <property type="match status" value="1"/>
</dbReference>
<keyword evidence="5 10" id="KW-0347">Helicase</keyword>
<evidence type="ECO:0000256" key="3">
    <source>
        <dbReference type="ARBA" id="ARBA00022763"/>
    </source>
</evidence>
<dbReference type="GO" id="GO:0003678">
    <property type="term" value="F:DNA helicase activity"/>
    <property type="evidence" value="ECO:0007669"/>
    <property type="project" value="UniProtKB-UniRule"/>
</dbReference>
<dbReference type="SUPFAM" id="SSF52980">
    <property type="entry name" value="Restriction endonuclease-like"/>
    <property type="match status" value="1"/>
</dbReference>
<comment type="caution">
    <text evidence="12">The sequence shown here is derived from an EMBL/GenBank/DDBJ whole genome shotgun (WGS) entry which is preliminary data.</text>
</comment>
<dbReference type="STRING" id="626887.J057_22085"/>
<evidence type="ECO:0000256" key="4">
    <source>
        <dbReference type="ARBA" id="ARBA00022801"/>
    </source>
</evidence>
<reference evidence="12 13" key="1">
    <citation type="journal article" date="2013" name="Genome Announc.">
        <title>Genome Sequence of the Polycyclic Aromatic Hydrocarbon-Degrading Bacterium Strain Marinobacter nanhaiticus D15-8WT.</title>
        <authorList>
            <person name="Cui Z."/>
            <person name="Gao W."/>
            <person name="Li Q."/>
            <person name="Xu G."/>
            <person name="Zheng L."/>
        </authorList>
    </citation>
    <scope>NUCLEOTIDE SEQUENCE [LARGE SCALE GENOMIC DNA]</scope>
    <source>
        <strain evidence="12 13">D15-8W</strain>
    </source>
</reference>
<evidence type="ECO:0000256" key="6">
    <source>
        <dbReference type="ARBA" id="ARBA00022839"/>
    </source>
</evidence>
<accession>N6W205</accession>
<evidence type="ECO:0000256" key="10">
    <source>
        <dbReference type="HAMAP-Rule" id="MF_01486"/>
    </source>
</evidence>
<dbReference type="EMBL" id="APLQ01000014">
    <property type="protein sequence ID" value="ENO14129.1"/>
    <property type="molecule type" value="Genomic_DNA"/>
</dbReference>
<dbReference type="Gene3D" id="3.40.50.10930">
    <property type="match status" value="1"/>
</dbReference>
<dbReference type="SUPFAM" id="SSF52540">
    <property type="entry name" value="P-loop containing nucleoside triphosphate hydrolases"/>
    <property type="match status" value="2"/>
</dbReference>
<keyword evidence="9 10" id="KW-0234">DNA repair</keyword>
<keyword evidence="13" id="KW-1185">Reference proteome</keyword>
<dbReference type="PIRSF" id="PIRSF000980">
    <property type="entry name" value="RecC"/>
    <property type="match status" value="1"/>
</dbReference>
<dbReference type="PANTHER" id="PTHR30591">
    <property type="entry name" value="RECBCD ENZYME SUBUNIT RECC"/>
    <property type="match status" value="1"/>
</dbReference>
<dbReference type="Gene3D" id="1.10.10.990">
    <property type="match status" value="1"/>
</dbReference>
<evidence type="ECO:0000259" key="11">
    <source>
        <dbReference type="Pfam" id="PF17946"/>
    </source>
</evidence>
<dbReference type="HOGENOM" id="CLU_007513_1_0_6"/>
<dbReference type="HAMAP" id="MF_01486">
    <property type="entry name" value="RecC"/>
    <property type="match status" value="1"/>
</dbReference>
<evidence type="ECO:0000256" key="1">
    <source>
        <dbReference type="ARBA" id="ARBA00022722"/>
    </source>
</evidence>
<evidence type="ECO:0000313" key="13">
    <source>
        <dbReference type="Proteomes" id="UP000013165"/>
    </source>
</evidence>